<name>A0ACB9CU18_CICIN</name>
<reference evidence="2" key="1">
    <citation type="journal article" date="2022" name="Mol. Ecol. Resour.">
        <title>The genomes of chicory, endive, great burdock and yacon provide insights into Asteraceae palaeo-polyploidization history and plant inulin production.</title>
        <authorList>
            <person name="Fan W."/>
            <person name="Wang S."/>
            <person name="Wang H."/>
            <person name="Wang A."/>
            <person name="Jiang F."/>
            <person name="Liu H."/>
            <person name="Zhao H."/>
            <person name="Xu D."/>
            <person name="Zhang Y."/>
        </authorList>
    </citation>
    <scope>NUCLEOTIDE SEQUENCE [LARGE SCALE GENOMIC DNA]</scope>
    <source>
        <strain evidence="2">cv. Punajuju</strain>
    </source>
</reference>
<dbReference type="EMBL" id="CM042013">
    <property type="protein sequence ID" value="KAI3737797.1"/>
    <property type="molecule type" value="Genomic_DNA"/>
</dbReference>
<dbReference type="Proteomes" id="UP001055811">
    <property type="component" value="Linkage Group LG05"/>
</dbReference>
<keyword evidence="2" id="KW-1185">Reference proteome</keyword>
<accession>A0ACB9CU18</accession>
<sequence>MSENRLDDPGVMEVTGRVLIATIVALFVVLILVFLFHIYAKWLWHRRQRSIDAHNNHRRQDQHSGVTVLRRGLDASFLKTLPVIQFETKDFKDGLECSVCLSELVEGEKARILPKCNHAFHAECIDMWFHSHSTCPICRNPVQEQAEISVESLLENHQTQEQSTNSDDSHTFPTNVLFWGDETEVSTLTSQLEEANNQHQAPILPFEPASSSSSSSSSQTNNDRAKPDLVIDIPRQLVSVDEDEKTPVFSGMRSLRRILSSSRMFNPFSPSNNNAEGGQS</sequence>
<evidence type="ECO:0000313" key="1">
    <source>
        <dbReference type="EMBL" id="KAI3737797.1"/>
    </source>
</evidence>
<organism evidence="1 2">
    <name type="scientific">Cichorium intybus</name>
    <name type="common">Chicory</name>
    <dbReference type="NCBI Taxonomy" id="13427"/>
    <lineage>
        <taxon>Eukaryota</taxon>
        <taxon>Viridiplantae</taxon>
        <taxon>Streptophyta</taxon>
        <taxon>Embryophyta</taxon>
        <taxon>Tracheophyta</taxon>
        <taxon>Spermatophyta</taxon>
        <taxon>Magnoliopsida</taxon>
        <taxon>eudicotyledons</taxon>
        <taxon>Gunneridae</taxon>
        <taxon>Pentapetalae</taxon>
        <taxon>asterids</taxon>
        <taxon>campanulids</taxon>
        <taxon>Asterales</taxon>
        <taxon>Asteraceae</taxon>
        <taxon>Cichorioideae</taxon>
        <taxon>Cichorieae</taxon>
        <taxon>Cichoriinae</taxon>
        <taxon>Cichorium</taxon>
    </lineage>
</organism>
<gene>
    <name evidence="1" type="ORF">L2E82_27809</name>
</gene>
<protein>
    <submittedName>
        <fullName evidence="1">Uncharacterized protein</fullName>
    </submittedName>
</protein>
<proteinExistence type="predicted"/>
<comment type="caution">
    <text evidence="1">The sequence shown here is derived from an EMBL/GenBank/DDBJ whole genome shotgun (WGS) entry which is preliminary data.</text>
</comment>
<evidence type="ECO:0000313" key="2">
    <source>
        <dbReference type="Proteomes" id="UP001055811"/>
    </source>
</evidence>
<reference evidence="1 2" key="2">
    <citation type="journal article" date="2022" name="Mol. Ecol. Resour.">
        <title>The genomes of chicory, endive, great burdock and yacon provide insights into Asteraceae paleo-polyploidization history and plant inulin production.</title>
        <authorList>
            <person name="Fan W."/>
            <person name="Wang S."/>
            <person name="Wang H."/>
            <person name="Wang A."/>
            <person name="Jiang F."/>
            <person name="Liu H."/>
            <person name="Zhao H."/>
            <person name="Xu D."/>
            <person name="Zhang Y."/>
        </authorList>
    </citation>
    <scope>NUCLEOTIDE SEQUENCE [LARGE SCALE GENOMIC DNA]</scope>
    <source>
        <strain evidence="2">cv. Punajuju</strain>
        <tissue evidence="1">Leaves</tissue>
    </source>
</reference>